<dbReference type="AlphaFoldDB" id="A0AA37SXP0"/>
<comment type="caution">
    <text evidence="1">The sequence shown here is derived from an EMBL/GenBank/DDBJ whole genome shotgun (WGS) entry which is preliminary data.</text>
</comment>
<evidence type="ECO:0000313" key="2">
    <source>
        <dbReference type="Proteomes" id="UP001156601"/>
    </source>
</evidence>
<name>A0AA37SXP0_9ALTE</name>
<dbReference type="EMBL" id="BSOT01000006">
    <property type="protein sequence ID" value="GLR71818.1"/>
    <property type="molecule type" value="Genomic_DNA"/>
</dbReference>
<evidence type="ECO:0000313" key="1">
    <source>
        <dbReference type="EMBL" id="GLR71818.1"/>
    </source>
</evidence>
<reference evidence="1" key="2">
    <citation type="submission" date="2023-01" db="EMBL/GenBank/DDBJ databases">
        <title>Draft genome sequence of Agaribacter marinus strain NBRC 110023.</title>
        <authorList>
            <person name="Sun Q."/>
            <person name="Mori K."/>
        </authorList>
    </citation>
    <scope>NUCLEOTIDE SEQUENCE</scope>
    <source>
        <strain evidence="1">NBRC 110023</strain>
    </source>
</reference>
<accession>A0AA37SXP0</accession>
<sequence>MNIKIGQMTQAERTHITSAEITTFFIGSVLNGGVADADYAPLYPYGHGLSY</sequence>
<organism evidence="1 2">
    <name type="scientific">Agaribacter marinus</name>
    <dbReference type="NCBI Taxonomy" id="1431249"/>
    <lineage>
        <taxon>Bacteria</taxon>
        <taxon>Pseudomonadati</taxon>
        <taxon>Pseudomonadota</taxon>
        <taxon>Gammaproteobacteria</taxon>
        <taxon>Alteromonadales</taxon>
        <taxon>Alteromonadaceae</taxon>
        <taxon>Agaribacter</taxon>
    </lineage>
</organism>
<dbReference type="Proteomes" id="UP001156601">
    <property type="component" value="Unassembled WGS sequence"/>
</dbReference>
<reference evidence="1" key="1">
    <citation type="journal article" date="2014" name="Int. J. Syst. Evol. Microbiol.">
        <title>Complete genome sequence of Corynebacterium casei LMG S-19264T (=DSM 44701T), isolated from a smear-ripened cheese.</title>
        <authorList>
            <consortium name="US DOE Joint Genome Institute (JGI-PGF)"/>
            <person name="Walter F."/>
            <person name="Albersmeier A."/>
            <person name="Kalinowski J."/>
            <person name="Ruckert C."/>
        </authorList>
    </citation>
    <scope>NUCLEOTIDE SEQUENCE</scope>
    <source>
        <strain evidence="1">NBRC 110023</strain>
    </source>
</reference>
<dbReference type="RefSeq" id="WP_284218153.1">
    <property type="nucleotide sequence ID" value="NZ_BSOT01000006.1"/>
</dbReference>
<proteinExistence type="predicted"/>
<keyword evidence="2" id="KW-1185">Reference proteome</keyword>
<gene>
    <name evidence="1" type="ORF">GCM10007852_27260</name>
</gene>
<protein>
    <submittedName>
        <fullName evidence="1">Uncharacterized protein</fullName>
    </submittedName>
</protein>